<dbReference type="NCBIfam" id="TIGR00516">
    <property type="entry name" value="acpS"/>
    <property type="match status" value="1"/>
</dbReference>
<keyword evidence="2 8" id="KW-0808">Transferase</keyword>
<dbReference type="GO" id="GO:0006633">
    <property type="term" value="P:fatty acid biosynthetic process"/>
    <property type="evidence" value="ECO:0007669"/>
    <property type="project" value="UniProtKB-UniRule"/>
</dbReference>
<dbReference type="InterPro" id="IPR008278">
    <property type="entry name" value="4-PPantetheinyl_Trfase_dom"/>
</dbReference>
<comment type="cofactor">
    <cofactor evidence="8">
        <name>Mg(2+)</name>
        <dbReference type="ChEBI" id="CHEBI:18420"/>
    </cofactor>
</comment>
<evidence type="ECO:0000256" key="2">
    <source>
        <dbReference type="ARBA" id="ARBA00022679"/>
    </source>
</evidence>
<evidence type="ECO:0000256" key="4">
    <source>
        <dbReference type="ARBA" id="ARBA00022832"/>
    </source>
</evidence>
<feature type="binding site" evidence="8">
    <location>
        <position position="56"/>
    </location>
    <ligand>
        <name>Mg(2+)</name>
        <dbReference type="ChEBI" id="CHEBI:18420"/>
    </ligand>
</feature>
<keyword evidence="7 8" id="KW-0275">Fatty acid biosynthesis</keyword>
<sequence>MEIFGIGTDIIEIDRIKKAAEKGRFLEKIFTEAEREYFRKRNMKAESIAGTFAAKEAVSKSVGTGIREFSFCDIEILRDENGRPFVNPKKGLKDFCEKMNICEIKVSISHSREYAVANAMALTRE</sequence>
<dbReference type="AlphaFoldDB" id="A0A544QTG1"/>
<dbReference type="GO" id="GO:0000287">
    <property type="term" value="F:magnesium ion binding"/>
    <property type="evidence" value="ECO:0007669"/>
    <property type="project" value="UniProtKB-UniRule"/>
</dbReference>
<evidence type="ECO:0000259" key="9">
    <source>
        <dbReference type="Pfam" id="PF01648"/>
    </source>
</evidence>
<dbReference type="SUPFAM" id="SSF56214">
    <property type="entry name" value="4'-phosphopantetheinyl transferase"/>
    <property type="match status" value="1"/>
</dbReference>
<keyword evidence="6 8" id="KW-0443">Lipid metabolism</keyword>
<comment type="caution">
    <text evidence="10">The sequence shown here is derived from an EMBL/GenBank/DDBJ whole genome shotgun (WGS) entry which is preliminary data.</text>
</comment>
<accession>A0A544QTG1</accession>
<organism evidence="10 11">
    <name type="scientific">Peptacetobacter hominis</name>
    <dbReference type="NCBI Taxonomy" id="2743610"/>
    <lineage>
        <taxon>Bacteria</taxon>
        <taxon>Bacillati</taxon>
        <taxon>Bacillota</taxon>
        <taxon>Clostridia</taxon>
        <taxon>Peptostreptococcales</taxon>
        <taxon>Peptostreptococcaceae</taxon>
        <taxon>Peptacetobacter</taxon>
    </lineage>
</organism>
<dbReference type="OrthoDB" id="517356at2"/>
<comment type="function">
    <text evidence="8">Transfers the 4'-phosphopantetheine moiety from coenzyme A to a Ser of acyl-carrier-protein.</text>
</comment>
<keyword evidence="11" id="KW-1185">Reference proteome</keyword>
<feature type="domain" description="4'-phosphopantetheinyl transferase" evidence="9">
    <location>
        <begin position="5"/>
        <end position="117"/>
    </location>
</feature>
<dbReference type="GO" id="GO:0005737">
    <property type="term" value="C:cytoplasm"/>
    <property type="evidence" value="ECO:0007669"/>
    <property type="project" value="UniProtKB-SubCell"/>
</dbReference>
<keyword evidence="4 8" id="KW-0276">Fatty acid metabolism</keyword>
<dbReference type="GO" id="GO:0008897">
    <property type="term" value="F:holo-[acyl-carrier-protein] synthase activity"/>
    <property type="evidence" value="ECO:0007669"/>
    <property type="project" value="UniProtKB-UniRule"/>
</dbReference>
<evidence type="ECO:0000256" key="6">
    <source>
        <dbReference type="ARBA" id="ARBA00023098"/>
    </source>
</evidence>
<keyword evidence="5 8" id="KW-0460">Magnesium</keyword>
<evidence type="ECO:0000256" key="7">
    <source>
        <dbReference type="ARBA" id="ARBA00023160"/>
    </source>
</evidence>
<dbReference type="NCBIfam" id="TIGR00556">
    <property type="entry name" value="pantethn_trn"/>
    <property type="match status" value="1"/>
</dbReference>
<evidence type="ECO:0000256" key="3">
    <source>
        <dbReference type="ARBA" id="ARBA00022723"/>
    </source>
</evidence>
<evidence type="ECO:0000256" key="5">
    <source>
        <dbReference type="ARBA" id="ARBA00022842"/>
    </source>
</evidence>
<comment type="catalytic activity">
    <reaction evidence="8">
        <text>apo-[ACP] + CoA = holo-[ACP] + adenosine 3',5'-bisphosphate + H(+)</text>
        <dbReference type="Rhea" id="RHEA:12068"/>
        <dbReference type="Rhea" id="RHEA-COMP:9685"/>
        <dbReference type="Rhea" id="RHEA-COMP:9690"/>
        <dbReference type="ChEBI" id="CHEBI:15378"/>
        <dbReference type="ChEBI" id="CHEBI:29999"/>
        <dbReference type="ChEBI" id="CHEBI:57287"/>
        <dbReference type="ChEBI" id="CHEBI:58343"/>
        <dbReference type="ChEBI" id="CHEBI:64479"/>
        <dbReference type="EC" id="2.7.8.7"/>
    </reaction>
</comment>
<feature type="binding site" evidence="8">
    <location>
        <position position="9"/>
    </location>
    <ligand>
        <name>Mg(2+)</name>
        <dbReference type="ChEBI" id="CHEBI:18420"/>
    </ligand>
</feature>
<name>A0A544QTG1_9FIRM</name>
<dbReference type="EC" id="2.7.8.7" evidence="8"/>
<keyword evidence="1 8" id="KW-0444">Lipid biosynthesis</keyword>
<keyword evidence="3 8" id="KW-0479">Metal-binding</keyword>
<keyword evidence="8" id="KW-0963">Cytoplasm</keyword>
<dbReference type="Gene3D" id="3.90.470.20">
    <property type="entry name" value="4'-phosphopantetheinyl transferase domain"/>
    <property type="match status" value="1"/>
</dbReference>
<dbReference type="InterPro" id="IPR004568">
    <property type="entry name" value="Ppantetheine-prot_Trfase_dom"/>
</dbReference>
<dbReference type="RefSeq" id="WP_142536538.1">
    <property type="nucleotide sequence ID" value="NZ_SGJB01000018.1"/>
</dbReference>
<proteinExistence type="inferred from homology"/>
<dbReference type="Proteomes" id="UP000317863">
    <property type="component" value="Unassembled WGS sequence"/>
</dbReference>
<dbReference type="HAMAP" id="MF_00101">
    <property type="entry name" value="AcpS"/>
    <property type="match status" value="1"/>
</dbReference>
<evidence type="ECO:0000313" key="11">
    <source>
        <dbReference type="Proteomes" id="UP000317863"/>
    </source>
</evidence>
<evidence type="ECO:0000313" key="10">
    <source>
        <dbReference type="EMBL" id="TQQ83978.1"/>
    </source>
</evidence>
<dbReference type="Pfam" id="PF01648">
    <property type="entry name" value="ACPS"/>
    <property type="match status" value="1"/>
</dbReference>
<evidence type="ECO:0000256" key="1">
    <source>
        <dbReference type="ARBA" id="ARBA00022516"/>
    </source>
</evidence>
<protein>
    <recommendedName>
        <fullName evidence="8">Holo-[acyl-carrier-protein] synthase</fullName>
        <shortName evidence="8">Holo-ACP synthase</shortName>
        <ecNumber evidence="8">2.7.8.7</ecNumber>
    </recommendedName>
    <alternativeName>
        <fullName evidence="8">4'-phosphopantetheinyl transferase AcpS</fullName>
    </alternativeName>
</protein>
<comment type="similarity">
    <text evidence="8">Belongs to the P-Pant transferase superfamily. AcpS family.</text>
</comment>
<gene>
    <name evidence="8" type="primary">acpS</name>
    <name evidence="10" type="ORF">EXD82_08760</name>
</gene>
<reference evidence="10 11" key="1">
    <citation type="submission" date="2019-02" db="EMBL/GenBank/DDBJ databases">
        <title>Peptostreptococcaceae bacterium ZHW00191 nov., a new bacterium isolated from the human gut.</title>
        <authorList>
            <person name="Zhou H.-W."/>
            <person name="Chen X.-J."/>
        </authorList>
    </citation>
    <scope>NUCLEOTIDE SEQUENCE [LARGE SCALE GENOMIC DNA]</scope>
    <source>
        <strain evidence="10 11">ZHW00191</strain>
    </source>
</reference>
<comment type="subcellular location">
    <subcellularLocation>
        <location evidence="8">Cytoplasm</location>
    </subcellularLocation>
</comment>
<evidence type="ECO:0000256" key="8">
    <source>
        <dbReference type="HAMAP-Rule" id="MF_00101"/>
    </source>
</evidence>
<dbReference type="InterPro" id="IPR002582">
    <property type="entry name" value="ACPS"/>
</dbReference>
<dbReference type="InterPro" id="IPR037143">
    <property type="entry name" value="4-PPantetheinyl_Trfase_dom_sf"/>
</dbReference>
<dbReference type="EMBL" id="SGJB01000018">
    <property type="protein sequence ID" value="TQQ83978.1"/>
    <property type="molecule type" value="Genomic_DNA"/>
</dbReference>